<dbReference type="PIRSF" id="PIRSF000535">
    <property type="entry name" value="1PFK/6PFK/LacC"/>
    <property type="match status" value="1"/>
</dbReference>
<name>A0A518B5M0_9BACT</name>
<evidence type="ECO:0000256" key="2">
    <source>
        <dbReference type="ARBA" id="ARBA00022679"/>
    </source>
</evidence>
<evidence type="ECO:0000313" key="8">
    <source>
        <dbReference type="EMBL" id="QDU62242.1"/>
    </source>
</evidence>
<accession>A0A518B5M0</accession>
<keyword evidence="4 8" id="KW-0418">Kinase</keyword>
<dbReference type="InterPro" id="IPR017583">
    <property type="entry name" value="Tagatose/fructose_Pkinase"/>
</dbReference>
<evidence type="ECO:0000256" key="1">
    <source>
        <dbReference type="ARBA" id="ARBA00010688"/>
    </source>
</evidence>
<dbReference type="Pfam" id="PF00294">
    <property type="entry name" value="PfkB"/>
    <property type="match status" value="1"/>
</dbReference>
<dbReference type="SUPFAM" id="SSF53613">
    <property type="entry name" value="Ribokinase-like"/>
    <property type="match status" value="1"/>
</dbReference>
<dbReference type="PANTHER" id="PTHR46566">
    <property type="entry name" value="1-PHOSPHOFRUCTOKINASE-RELATED"/>
    <property type="match status" value="1"/>
</dbReference>
<keyword evidence="2 6" id="KW-0808">Transferase</keyword>
<dbReference type="OrthoDB" id="9801219at2"/>
<dbReference type="RefSeq" id="WP_145258849.1">
    <property type="nucleotide sequence ID" value="NZ_CP036279.1"/>
</dbReference>
<reference evidence="8 9" key="1">
    <citation type="submission" date="2019-02" db="EMBL/GenBank/DDBJ databases">
        <title>Deep-cultivation of Planctomycetes and their phenomic and genomic characterization uncovers novel biology.</title>
        <authorList>
            <person name="Wiegand S."/>
            <person name="Jogler M."/>
            <person name="Boedeker C."/>
            <person name="Pinto D."/>
            <person name="Vollmers J."/>
            <person name="Rivas-Marin E."/>
            <person name="Kohn T."/>
            <person name="Peeters S.H."/>
            <person name="Heuer A."/>
            <person name="Rast P."/>
            <person name="Oberbeckmann S."/>
            <person name="Bunk B."/>
            <person name="Jeske O."/>
            <person name="Meyerdierks A."/>
            <person name="Storesund J.E."/>
            <person name="Kallscheuer N."/>
            <person name="Luecker S."/>
            <person name="Lage O.M."/>
            <person name="Pohl T."/>
            <person name="Merkel B.J."/>
            <person name="Hornburger P."/>
            <person name="Mueller R.-W."/>
            <person name="Bruemmer F."/>
            <person name="Labrenz M."/>
            <person name="Spormann A.M."/>
            <person name="Op den Camp H."/>
            <person name="Overmann J."/>
            <person name="Amann R."/>
            <person name="Jetten M.S.M."/>
            <person name="Mascher T."/>
            <person name="Medema M.H."/>
            <person name="Devos D.P."/>
            <person name="Kaster A.-K."/>
            <person name="Ovreas L."/>
            <person name="Rohde M."/>
            <person name="Galperin M.Y."/>
            <person name="Jogler C."/>
        </authorList>
    </citation>
    <scope>NUCLEOTIDE SEQUENCE [LARGE SCALE GENOMIC DNA]</scope>
    <source>
        <strain evidence="8 9">Pan216</strain>
    </source>
</reference>
<evidence type="ECO:0000313" key="9">
    <source>
        <dbReference type="Proteomes" id="UP000317093"/>
    </source>
</evidence>
<dbReference type="Gene3D" id="3.40.1190.20">
    <property type="match status" value="1"/>
</dbReference>
<dbReference type="NCBIfam" id="TIGR03168">
    <property type="entry name" value="1-PFK"/>
    <property type="match status" value="1"/>
</dbReference>
<dbReference type="InterPro" id="IPR029056">
    <property type="entry name" value="Ribokinase-like"/>
</dbReference>
<evidence type="ECO:0000256" key="6">
    <source>
        <dbReference type="PIRNR" id="PIRNR000535"/>
    </source>
</evidence>
<dbReference type="EC" id="2.7.1.144" evidence="8"/>
<keyword evidence="5" id="KW-0067">ATP-binding</keyword>
<feature type="domain" description="Carbohydrate kinase PfkB" evidence="7">
    <location>
        <begin position="22"/>
        <end position="279"/>
    </location>
</feature>
<dbReference type="PANTHER" id="PTHR46566:SF2">
    <property type="entry name" value="ATP-DEPENDENT 6-PHOSPHOFRUCTOKINASE ISOZYME 2"/>
    <property type="match status" value="1"/>
</dbReference>
<evidence type="ECO:0000256" key="5">
    <source>
        <dbReference type="ARBA" id="ARBA00022840"/>
    </source>
</evidence>
<dbReference type="GO" id="GO:0009024">
    <property type="term" value="F:tagatose-6-phosphate kinase activity"/>
    <property type="evidence" value="ECO:0007669"/>
    <property type="project" value="UniProtKB-EC"/>
</dbReference>
<gene>
    <name evidence="8" type="primary">lacC</name>
    <name evidence="8" type="ORF">Pan216_31090</name>
</gene>
<organism evidence="8 9">
    <name type="scientific">Kolteria novifilia</name>
    <dbReference type="NCBI Taxonomy" id="2527975"/>
    <lineage>
        <taxon>Bacteria</taxon>
        <taxon>Pseudomonadati</taxon>
        <taxon>Planctomycetota</taxon>
        <taxon>Planctomycetia</taxon>
        <taxon>Kolteriales</taxon>
        <taxon>Kolteriaceae</taxon>
        <taxon>Kolteria</taxon>
    </lineage>
</organism>
<sequence>MILAAGLTPAWQQILCLDDLELGEVNRASKATWCASGKVINVGIGAHHLDGNVKVLALVGSWSGDALAEELTALGIPTHLIWTDVPTRVCTTLIEQSGPRITELVENARPIENEAITQFVEAYAKEQEGAKAVVLSGSLPPGAPKTIYRDLIAKTSAPVVLDARGPELKEALSTRPFVVKPNKQELEATVGRPLETENELVAAMRELVEQGPEWVVITQGGKSVYAASRDRVFTCTPPKVAVVNAIACGDCFAAGLACAIGRGRTMEQSIPFAVAAAAENARMLLPGRLERRRVDILAETIAISPFSP</sequence>
<evidence type="ECO:0000256" key="4">
    <source>
        <dbReference type="ARBA" id="ARBA00022777"/>
    </source>
</evidence>
<evidence type="ECO:0000256" key="3">
    <source>
        <dbReference type="ARBA" id="ARBA00022741"/>
    </source>
</evidence>
<dbReference type="KEGG" id="knv:Pan216_31090"/>
<evidence type="ECO:0000259" key="7">
    <source>
        <dbReference type="Pfam" id="PF00294"/>
    </source>
</evidence>
<protein>
    <submittedName>
        <fullName evidence="8">Tagatose-6-phosphate kinase</fullName>
        <ecNumber evidence="8">2.7.1.144</ecNumber>
    </submittedName>
</protein>
<dbReference type="AlphaFoldDB" id="A0A518B5M0"/>
<dbReference type="CDD" id="cd01164">
    <property type="entry name" value="FruK_PfkB_like"/>
    <property type="match status" value="1"/>
</dbReference>
<dbReference type="Proteomes" id="UP000317093">
    <property type="component" value="Chromosome"/>
</dbReference>
<dbReference type="InterPro" id="IPR011611">
    <property type="entry name" value="PfkB_dom"/>
</dbReference>
<proteinExistence type="inferred from homology"/>
<comment type="similarity">
    <text evidence="1">Belongs to the carbohydrate kinase PfkB family.</text>
</comment>
<dbReference type="EMBL" id="CP036279">
    <property type="protein sequence ID" value="QDU62242.1"/>
    <property type="molecule type" value="Genomic_DNA"/>
</dbReference>
<dbReference type="GO" id="GO:0005524">
    <property type="term" value="F:ATP binding"/>
    <property type="evidence" value="ECO:0007669"/>
    <property type="project" value="UniProtKB-KW"/>
</dbReference>
<dbReference type="GO" id="GO:0005975">
    <property type="term" value="P:carbohydrate metabolic process"/>
    <property type="evidence" value="ECO:0007669"/>
    <property type="project" value="InterPro"/>
</dbReference>
<keyword evidence="3" id="KW-0547">Nucleotide-binding</keyword>
<keyword evidence="9" id="KW-1185">Reference proteome</keyword>